<feature type="non-terminal residue" evidence="2">
    <location>
        <position position="506"/>
    </location>
</feature>
<feature type="region of interest" description="Disordered" evidence="1">
    <location>
        <begin position="327"/>
        <end position="371"/>
    </location>
</feature>
<keyword evidence="3" id="KW-1185">Reference proteome</keyword>
<dbReference type="Proteomes" id="UP000320762">
    <property type="component" value="Unassembled WGS sequence"/>
</dbReference>
<dbReference type="STRING" id="97359.A0A550CUY9"/>
<evidence type="ECO:0000256" key="1">
    <source>
        <dbReference type="SAM" id="MobiDB-lite"/>
    </source>
</evidence>
<feature type="region of interest" description="Disordered" evidence="1">
    <location>
        <begin position="39"/>
        <end position="120"/>
    </location>
</feature>
<proteinExistence type="predicted"/>
<feature type="compositionally biased region" description="Low complexity" evidence="1">
    <location>
        <begin position="335"/>
        <end position="357"/>
    </location>
</feature>
<dbReference type="EMBL" id="VDMD01000002">
    <property type="protein sequence ID" value="TRM68607.1"/>
    <property type="molecule type" value="Genomic_DNA"/>
</dbReference>
<gene>
    <name evidence="2" type="ORF">BD626DRAFT_357672</name>
</gene>
<dbReference type="OrthoDB" id="3070288at2759"/>
<feature type="compositionally biased region" description="Low complexity" evidence="1">
    <location>
        <begin position="166"/>
        <end position="180"/>
    </location>
</feature>
<organism evidence="2 3">
    <name type="scientific">Schizophyllum amplum</name>
    <dbReference type="NCBI Taxonomy" id="97359"/>
    <lineage>
        <taxon>Eukaryota</taxon>
        <taxon>Fungi</taxon>
        <taxon>Dikarya</taxon>
        <taxon>Basidiomycota</taxon>
        <taxon>Agaricomycotina</taxon>
        <taxon>Agaricomycetes</taxon>
        <taxon>Agaricomycetidae</taxon>
        <taxon>Agaricales</taxon>
        <taxon>Schizophyllaceae</taxon>
        <taxon>Schizophyllum</taxon>
    </lineage>
</organism>
<evidence type="ECO:0000313" key="2">
    <source>
        <dbReference type="EMBL" id="TRM68607.1"/>
    </source>
</evidence>
<feature type="compositionally biased region" description="Low complexity" evidence="1">
    <location>
        <begin position="252"/>
        <end position="270"/>
    </location>
</feature>
<accession>A0A550CUY9</accession>
<protein>
    <submittedName>
        <fullName evidence="2">Uncharacterized protein</fullName>
    </submittedName>
</protein>
<feature type="region of interest" description="Disordered" evidence="1">
    <location>
        <begin position="166"/>
        <end position="283"/>
    </location>
</feature>
<dbReference type="AlphaFoldDB" id="A0A550CUY9"/>
<evidence type="ECO:0000313" key="3">
    <source>
        <dbReference type="Proteomes" id="UP000320762"/>
    </source>
</evidence>
<reference evidence="2 3" key="1">
    <citation type="journal article" date="2019" name="New Phytol.">
        <title>Comparative genomics reveals unique wood-decay strategies and fruiting body development in the Schizophyllaceae.</title>
        <authorList>
            <person name="Almasi E."/>
            <person name="Sahu N."/>
            <person name="Krizsan K."/>
            <person name="Balint B."/>
            <person name="Kovacs G.M."/>
            <person name="Kiss B."/>
            <person name="Cseklye J."/>
            <person name="Drula E."/>
            <person name="Henrissat B."/>
            <person name="Nagy I."/>
            <person name="Chovatia M."/>
            <person name="Adam C."/>
            <person name="LaButti K."/>
            <person name="Lipzen A."/>
            <person name="Riley R."/>
            <person name="Grigoriev I.V."/>
            <person name="Nagy L.G."/>
        </authorList>
    </citation>
    <scope>NUCLEOTIDE SEQUENCE [LARGE SCALE GENOMIC DNA]</scope>
    <source>
        <strain evidence="2 3">NL-1724</strain>
    </source>
</reference>
<sequence>MAKPTLLQSLFNQPSQSYSFPPERDYHVAKRDLLRIAPAARPTAGSHLGSIPKFEPKEKEGASAPSPAISLRADIPITSTTTAKTLSVPPSNQLKKQALSREDSSSSSSDGDSDSDLDCFYTPNASPRVSLANSTISISRLPSFAVSPESQLRPDRIRAIAANATIASSSTSSLSSTTATGDGNSLFSEPLSESTQLTSPMTSDAGHDAPPKRSRMRPETPAVAAKPRPSKRRSGSYTAEDWEQEHKRLQVASSSSKARRSPPSSRSSSPQPAPPPRKPGQIAKTMSRANPSLMMNMAVLMEEDEDPQGALVTPPLSKVILNAARARTASSPLASESTISRRPSSTSSTTSGSTRSNNVRRRRSRSLGYANSRSPLAPIVLTSSASESAMEHEPVNVNAEPYAPALPSSGTPGYTSLTLPRAPMSALGTSNVKGKHRLSMFSAIDIIAGADGRVDLTRSGTAQTTMATAEVVRGLGGSRRNPLKRMFSAHRRETREGRQTTLGFTS</sequence>
<comment type="caution">
    <text evidence="2">The sequence shown here is derived from an EMBL/GenBank/DDBJ whole genome shotgun (WGS) entry which is preliminary data.</text>
</comment>
<name>A0A550CUY9_9AGAR</name>
<feature type="compositionally biased region" description="Polar residues" evidence="1">
    <location>
        <begin position="181"/>
        <end position="202"/>
    </location>
</feature>
<feature type="compositionally biased region" description="Polar residues" evidence="1">
    <location>
        <begin position="77"/>
        <end position="95"/>
    </location>
</feature>